<dbReference type="GO" id="GO:0003677">
    <property type="term" value="F:DNA binding"/>
    <property type="evidence" value="ECO:0007669"/>
    <property type="project" value="InterPro"/>
</dbReference>
<reference evidence="1" key="1">
    <citation type="submission" date="2018-06" db="EMBL/GenBank/DDBJ databases">
        <authorList>
            <person name="Zhirakovskaya E."/>
        </authorList>
    </citation>
    <scope>NUCLEOTIDE SEQUENCE</scope>
</reference>
<dbReference type="Pfam" id="PF02452">
    <property type="entry name" value="PemK_toxin"/>
    <property type="match status" value="1"/>
</dbReference>
<dbReference type="SUPFAM" id="SSF50118">
    <property type="entry name" value="Cell growth inhibitor/plasmid maintenance toxic component"/>
    <property type="match status" value="1"/>
</dbReference>
<sequence>MYERGDVVLIPFPFTDLSATKTRPAVIISSPLYWRIRSEFLLAYVSAQVSKANPKLDYMLADWKSAGLLKPSFMRPKIAAIEPSLVVHHVGKLSANDLSAVDECLRQAMSL</sequence>
<evidence type="ECO:0000313" key="1">
    <source>
        <dbReference type="EMBL" id="VAW42798.1"/>
    </source>
</evidence>
<dbReference type="InterPro" id="IPR003477">
    <property type="entry name" value="PemK-like"/>
</dbReference>
<name>A0A3B0VGR6_9ZZZZ</name>
<dbReference type="InterPro" id="IPR011067">
    <property type="entry name" value="Plasmid_toxin/cell-grow_inhib"/>
</dbReference>
<dbReference type="EMBL" id="UOEU01000958">
    <property type="protein sequence ID" value="VAW42798.1"/>
    <property type="molecule type" value="Genomic_DNA"/>
</dbReference>
<dbReference type="AlphaFoldDB" id="A0A3B0VGR6"/>
<evidence type="ECO:0008006" key="2">
    <source>
        <dbReference type="Google" id="ProtNLM"/>
    </source>
</evidence>
<accession>A0A3B0VGR6</accession>
<protein>
    <recommendedName>
        <fullName evidence="2">Death on curing protein, Doc toxin</fullName>
    </recommendedName>
</protein>
<dbReference type="Gene3D" id="2.30.30.110">
    <property type="match status" value="1"/>
</dbReference>
<organism evidence="1">
    <name type="scientific">hydrothermal vent metagenome</name>
    <dbReference type="NCBI Taxonomy" id="652676"/>
    <lineage>
        <taxon>unclassified sequences</taxon>
        <taxon>metagenomes</taxon>
        <taxon>ecological metagenomes</taxon>
    </lineage>
</organism>
<gene>
    <name evidence="1" type="ORF">MNBD_CHLOROFLEXI01-2749</name>
</gene>
<proteinExistence type="predicted"/>